<name>A0ACC1NA66_9HYPO</name>
<proteinExistence type="predicted"/>
<gene>
    <name evidence="1" type="ORF">NQ176_g5279</name>
</gene>
<evidence type="ECO:0000313" key="1">
    <source>
        <dbReference type="EMBL" id="KAJ2975865.1"/>
    </source>
</evidence>
<evidence type="ECO:0000313" key="2">
    <source>
        <dbReference type="Proteomes" id="UP001143910"/>
    </source>
</evidence>
<sequence length="291" mass="31779">MPQLVWLITGCSSGFGLEFVHQILARGDRVIATARNLDKMRSLRGTGATLLELDVTSTQSIIDTVIAKAVAVHGRVDVLVNNAGFVMSGSWEDLRYENFLASFDVNVFGPIKVTRAILPHFRENAAGTMVFISSLSGWIGHGFTGAYASSKFALEGAVESLYQETKPLGLRTLLMEPGRFRTNLLSQDKAQINRSSIDDYRQASDAHTQGLQQEGMRQPGDPKKFVEIVIDLVRQEGCAAGKVIPFRLPVGMDANEEIRGKLESTTRVLEDWGSVVLGTGYTESSQVGQSI</sequence>
<protein>
    <submittedName>
        <fullName evidence="1">Uncharacterized protein</fullName>
    </submittedName>
</protein>
<keyword evidence="2" id="KW-1185">Reference proteome</keyword>
<accession>A0ACC1NA66</accession>
<organism evidence="1 2">
    <name type="scientific">Zarea fungicola</name>
    <dbReference type="NCBI Taxonomy" id="93591"/>
    <lineage>
        <taxon>Eukaryota</taxon>
        <taxon>Fungi</taxon>
        <taxon>Dikarya</taxon>
        <taxon>Ascomycota</taxon>
        <taxon>Pezizomycotina</taxon>
        <taxon>Sordariomycetes</taxon>
        <taxon>Hypocreomycetidae</taxon>
        <taxon>Hypocreales</taxon>
        <taxon>Cordycipitaceae</taxon>
        <taxon>Zarea</taxon>
    </lineage>
</organism>
<dbReference type="EMBL" id="JANJQO010000652">
    <property type="protein sequence ID" value="KAJ2975865.1"/>
    <property type="molecule type" value="Genomic_DNA"/>
</dbReference>
<dbReference type="Proteomes" id="UP001143910">
    <property type="component" value="Unassembled WGS sequence"/>
</dbReference>
<comment type="caution">
    <text evidence="1">The sequence shown here is derived from an EMBL/GenBank/DDBJ whole genome shotgun (WGS) entry which is preliminary data.</text>
</comment>
<reference evidence="1" key="1">
    <citation type="submission" date="2022-08" db="EMBL/GenBank/DDBJ databases">
        <title>Genome Sequence of Lecanicillium fungicola.</title>
        <authorList>
            <person name="Buettner E."/>
        </authorList>
    </citation>
    <scope>NUCLEOTIDE SEQUENCE</scope>
    <source>
        <strain evidence="1">Babe33</strain>
    </source>
</reference>